<dbReference type="EMBL" id="CP031598">
    <property type="protein sequence ID" value="QEW27819.1"/>
    <property type="molecule type" value="Genomic_DNA"/>
</dbReference>
<keyword evidence="1" id="KW-0472">Membrane</keyword>
<dbReference type="RefSeq" id="WP_143100567.1">
    <property type="nucleotide sequence ID" value="NZ_CP031598.1"/>
</dbReference>
<evidence type="ECO:0000313" key="4">
    <source>
        <dbReference type="Proteomes" id="UP000051401"/>
    </source>
</evidence>
<dbReference type="Proteomes" id="UP000325785">
    <property type="component" value="Chromosome"/>
</dbReference>
<gene>
    <name evidence="3" type="ORF">RIdsm_03639</name>
    <name evidence="2" type="ORF">XM52_22790</name>
</gene>
<name>A0A0T5P3F8_9RHOB</name>
<evidence type="ECO:0000313" key="2">
    <source>
        <dbReference type="EMBL" id="KRS15667.1"/>
    </source>
</evidence>
<reference evidence="2 4" key="1">
    <citation type="submission" date="2015-04" db="EMBL/GenBank/DDBJ databases">
        <title>The draft genome sequence of Roseovarius indicus B108T.</title>
        <authorList>
            <person name="Li G."/>
            <person name="Lai Q."/>
            <person name="Shao Z."/>
            <person name="Yan P."/>
        </authorList>
    </citation>
    <scope>NUCLEOTIDE SEQUENCE [LARGE SCALE GENOMIC DNA]</scope>
    <source>
        <strain evidence="2 4">B108</strain>
    </source>
</reference>
<dbReference type="AlphaFoldDB" id="A0A0T5P3F8"/>
<feature type="transmembrane region" description="Helical" evidence="1">
    <location>
        <begin position="15"/>
        <end position="35"/>
    </location>
</feature>
<proteinExistence type="predicted"/>
<reference evidence="3 5" key="2">
    <citation type="submission" date="2018-08" db="EMBL/GenBank/DDBJ databases">
        <title>Genetic Globetrotter - A new plasmid hitch-hiking vast phylogenetic and geographic distances.</title>
        <authorList>
            <person name="Vollmers J."/>
            <person name="Petersen J."/>
        </authorList>
    </citation>
    <scope>NUCLEOTIDE SEQUENCE [LARGE SCALE GENOMIC DNA]</scope>
    <source>
        <strain evidence="3 5">DSM 26383</strain>
    </source>
</reference>
<evidence type="ECO:0000256" key="1">
    <source>
        <dbReference type="SAM" id="Phobius"/>
    </source>
</evidence>
<protein>
    <submittedName>
        <fullName evidence="2">Uncharacterized protein</fullName>
    </submittedName>
</protein>
<dbReference type="STRING" id="540747.SAMN04488031_12249"/>
<keyword evidence="1" id="KW-1133">Transmembrane helix</keyword>
<keyword evidence="1" id="KW-0812">Transmembrane</keyword>
<keyword evidence="4" id="KW-1185">Reference proteome</keyword>
<organism evidence="2 4">
    <name type="scientific">Roseovarius indicus</name>
    <dbReference type="NCBI Taxonomy" id="540747"/>
    <lineage>
        <taxon>Bacteria</taxon>
        <taxon>Pseudomonadati</taxon>
        <taxon>Pseudomonadota</taxon>
        <taxon>Alphaproteobacteria</taxon>
        <taxon>Rhodobacterales</taxon>
        <taxon>Roseobacteraceae</taxon>
        <taxon>Roseovarius</taxon>
    </lineage>
</organism>
<accession>A0A0T5P3F8</accession>
<evidence type="ECO:0000313" key="5">
    <source>
        <dbReference type="Proteomes" id="UP000325785"/>
    </source>
</evidence>
<evidence type="ECO:0000313" key="3">
    <source>
        <dbReference type="EMBL" id="QEW27819.1"/>
    </source>
</evidence>
<dbReference type="PATRIC" id="fig|540747.5.peg.2914"/>
<dbReference type="EMBL" id="LAXI01000020">
    <property type="protein sequence ID" value="KRS15667.1"/>
    <property type="molecule type" value="Genomic_DNA"/>
</dbReference>
<dbReference type="KEGG" id="rid:RIdsm_03639"/>
<dbReference type="Proteomes" id="UP000051401">
    <property type="component" value="Unassembled WGS sequence"/>
</dbReference>
<sequence>MIAQLASALGVSRGIVLAGVVAGMLALAATGAAWLRSDAVRDHEAREAVEGAQGRLQTLEEGDRRRNDVDAMDDDSLRDVLLDWLR</sequence>